<gene>
    <name evidence="1" type="ORF">M9H77_22210</name>
</gene>
<protein>
    <submittedName>
        <fullName evidence="1">Uncharacterized protein</fullName>
    </submittedName>
</protein>
<name>A0ACC0AR13_CATRO</name>
<proteinExistence type="predicted"/>
<evidence type="ECO:0000313" key="1">
    <source>
        <dbReference type="EMBL" id="KAI5662887.1"/>
    </source>
</evidence>
<organism evidence="1 2">
    <name type="scientific">Catharanthus roseus</name>
    <name type="common">Madagascar periwinkle</name>
    <name type="synonym">Vinca rosea</name>
    <dbReference type="NCBI Taxonomy" id="4058"/>
    <lineage>
        <taxon>Eukaryota</taxon>
        <taxon>Viridiplantae</taxon>
        <taxon>Streptophyta</taxon>
        <taxon>Embryophyta</taxon>
        <taxon>Tracheophyta</taxon>
        <taxon>Spermatophyta</taxon>
        <taxon>Magnoliopsida</taxon>
        <taxon>eudicotyledons</taxon>
        <taxon>Gunneridae</taxon>
        <taxon>Pentapetalae</taxon>
        <taxon>asterids</taxon>
        <taxon>lamiids</taxon>
        <taxon>Gentianales</taxon>
        <taxon>Apocynaceae</taxon>
        <taxon>Rauvolfioideae</taxon>
        <taxon>Vinceae</taxon>
        <taxon>Catharanthinae</taxon>
        <taxon>Catharanthus</taxon>
    </lineage>
</organism>
<dbReference type="EMBL" id="CM044705">
    <property type="protein sequence ID" value="KAI5662887.1"/>
    <property type="molecule type" value="Genomic_DNA"/>
</dbReference>
<evidence type="ECO:0000313" key="2">
    <source>
        <dbReference type="Proteomes" id="UP001060085"/>
    </source>
</evidence>
<reference evidence="2" key="1">
    <citation type="journal article" date="2023" name="Nat. Plants">
        <title>Single-cell RNA sequencing provides a high-resolution roadmap for understanding the multicellular compartmentation of specialized metabolism.</title>
        <authorList>
            <person name="Sun S."/>
            <person name="Shen X."/>
            <person name="Li Y."/>
            <person name="Li Y."/>
            <person name="Wang S."/>
            <person name="Li R."/>
            <person name="Zhang H."/>
            <person name="Shen G."/>
            <person name="Guo B."/>
            <person name="Wei J."/>
            <person name="Xu J."/>
            <person name="St-Pierre B."/>
            <person name="Chen S."/>
            <person name="Sun C."/>
        </authorList>
    </citation>
    <scope>NUCLEOTIDE SEQUENCE [LARGE SCALE GENOMIC DNA]</scope>
</reference>
<accession>A0ACC0AR13</accession>
<comment type="caution">
    <text evidence="1">The sequence shown here is derived from an EMBL/GenBank/DDBJ whole genome shotgun (WGS) entry which is preliminary data.</text>
</comment>
<sequence>MWLDHIFVYIFDQYVERIALCVASPPYEGLFQTTCLVKECVLVPPACILAICFCKSSGERHADTAKWLKDVLRTETSEEPSIEPIFVIPASPTESQIATLQAELARTSRRFHLSCQARQLETARADRLAAEVARIRGTLEAYFDISFDYGMLRVSFICKLEEFKQEYISHWIREHREDEFQQLKQEGMTVAQYIAQFNHLDKYFEAATVTEIAYQMAKLRATAMGPS</sequence>
<keyword evidence="2" id="KW-1185">Reference proteome</keyword>
<dbReference type="Proteomes" id="UP001060085">
    <property type="component" value="Linkage Group LG05"/>
</dbReference>